<evidence type="ECO:0000313" key="4">
    <source>
        <dbReference type="RefSeq" id="XP_011088908.1"/>
    </source>
</evidence>
<feature type="region of interest" description="Disordered" evidence="1">
    <location>
        <begin position="1"/>
        <end position="70"/>
    </location>
</feature>
<organism evidence="3 4">
    <name type="scientific">Sesamum indicum</name>
    <name type="common">Oriental sesame</name>
    <name type="synonym">Sesamum orientale</name>
    <dbReference type="NCBI Taxonomy" id="4182"/>
    <lineage>
        <taxon>Eukaryota</taxon>
        <taxon>Viridiplantae</taxon>
        <taxon>Streptophyta</taxon>
        <taxon>Embryophyta</taxon>
        <taxon>Tracheophyta</taxon>
        <taxon>Spermatophyta</taxon>
        <taxon>Magnoliopsida</taxon>
        <taxon>eudicotyledons</taxon>
        <taxon>Gunneridae</taxon>
        <taxon>Pentapetalae</taxon>
        <taxon>asterids</taxon>
        <taxon>lamiids</taxon>
        <taxon>Lamiales</taxon>
        <taxon>Pedaliaceae</taxon>
        <taxon>Sesamum</taxon>
    </lineage>
</organism>
<accession>A0A6I9TSY9</accession>
<sequence>MASSEEQVVGGPATDDGFTYPEEDLVDGEALGPEVVDPDPSRVDPELTTSKQLKEEAEEEEKGKKDSGKVKGMEKLKTTLVISGAVVAVIGAVFAIAKKMIREA</sequence>
<reference evidence="4" key="1">
    <citation type="submission" date="2025-08" db="UniProtKB">
        <authorList>
            <consortium name="RefSeq"/>
        </authorList>
    </citation>
    <scope>IDENTIFICATION</scope>
</reference>
<keyword evidence="2" id="KW-1133">Transmembrane helix</keyword>
<dbReference type="Gramene" id="SIN_1010568.t">
    <property type="protein sequence ID" value="SIN_1010568.t"/>
    <property type="gene ID" value="SIN_1010568"/>
</dbReference>
<dbReference type="RefSeq" id="XP_011088908.1">
    <property type="nucleotide sequence ID" value="XM_011090606.2"/>
</dbReference>
<dbReference type="AlphaFoldDB" id="A0A6I9TSY9"/>
<feature type="compositionally biased region" description="Basic and acidic residues" evidence="1">
    <location>
        <begin position="61"/>
        <end position="70"/>
    </location>
</feature>
<dbReference type="KEGG" id="sind:105170024"/>
<gene>
    <name evidence="4" type="primary">LOC105170024</name>
</gene>
<feature type="transmembrane region" description="Helical" evidence="2">
    <location>
        <begin position="79"/>
        <end position="97"/>
    </location>
</feature>
<dbReference type="PANTHER" id="PTHR37741:SF1">
    <property type="entry name" value="TRANSMEMBRANE PROTEIN"/>
    <property type="match status" value="1"/>
</dbReference>
<dbReference type="Proteomes" id="UP000504604">
    <property type="component" value="Linkage group LG9"/>
</dbReference>
<evidence type="ECO:0000313" key="3">
    <source>
        <dbReference type="Proteomes" id="UP000504604"/>
    </source>
</evidence>
<protein>
    <submittedName>
        <fullName evidence="4">Uncharacterized protein LOC105170024</fullName>
    </submittedName>
</protein>
<evidence type="ECO:0000256" key="1">
    <source>
        <dbReference type="SAM" id="MobiDB-lite"/>
    </source>
</evidence>
<keyword evidence="3" id="KW-1185">Reference proteome</keyword>
<dbReference type="GeneID" id="105170024"/>
<dbReference type="OrthoDB" id="10504531at2759"/>
<name>A0A6I9TSY9_SESIN</name>
<keyword evidence="2" id="KW-0472">Membrane</keyword>
<dbReference type="PANTHER" id="PTHR37741">
    <property type="entry name" value="TRANSMEMBRANE PROTEIN"/>
    <property type="match status" value="1"/>
</dbReference>
<keyword evidence="2" id="KW-0812">Transmembrane</keyword>
<evidence type="ECO:0000256" key="2">
    <source>
        <dbReference type="SAM" id="Phobius"/>
    </source>
</evidence>
<proteinExistence type="predicted"/>
<dbReference type="InParanoid" id="A0A6I9TSY9"/>